<dbReference type="PANTHER" id="PTHR32212">
    <property type="entry name" value="CYCLIN-LIKE F-BOX"/>
    <property type="match status" value="1"/>
</dbReference>
<reference evidence="2" key="1">
    <citation type="submission" date="2023-03" db="EMBL/GenBank/DDBJ databases">
        <title>Massive genome expansion in bonnet fungi (Mycena s.s.) driven by repeated elements and novel gene families across ecological guilds.</title>
        <authorList>
            <consortium name="Lawrence Berkeley National Laboratory"/>
            <person name="Harder C.B."/>
            <person name="Miyauchi S."/>
            <person name="Viragh M."/>
            <person name="Kuo A."/>
            <person name="Thoen E."/>
            <person name="Andreopoulos B."/>
            <person name="Lu D."/>
            <person name="Skrede I."/>
            <person name="Drula E."/>
            <person name="Henrissat B."/>
            <person name="Morin E."/>
            <person name="Kohler A."/>
            <person name="Barry K."/>
            <person name="LaButti K."/>
            <person name="Morin E."/>
            <person name="Salamov A."/>
            <person name="Lipzen A."/>
            <person name="Mereny Z."/>
            <person name="Hegedus B."/>
            <person name="Baldrian P."/>
            <person name="Stursova M."/>
            <person name="Weitz H."/>
            <person name="Taylor A."/>
            <person name="Grigoriev I.V."/>
            <person name="Nagy L.G."/>
            <person name="Martin F."/>
            <person name="Kauserud H."/>
        </authorList>
    </citation>
    <scope>NUCLEOTIDE SEQUENCE</scope>
    <source>
        <strain evidence="2">CBHHK173m</strain>
    </source>
</reference>
<evidence type="ECO:0000256" key="1">
    <source>
        <dbReference type="SAM" id="Coils"/>
    </source>
</evidence>
<protein>
    <recommendedName>
        <fullName evidence="4">F-box domain-containing protein</fullName>
    </recommendedName>
</protein>
<dbReference type="PANTHER" id="PTHR32212:SF234">
    <property type="entry name" value="F-BOX_LRR-REPEAT PROTEIN 13-LIKE"/>
    <property type="match status" value="1"/>
</dbReference>
<evidence type="ECO:0000313" key="3">
    <source>
        <dbReference type="Proteomes" id="UP001222325"/>
    </source>
</evidence>
<keyword evidence="3" id="KW-1185">Reference proteome</keyword>
<dbReference type="SUPFAM" id="SSF52047">
    <property type="entry name" value="RNI-like"/>
    <property type="match status" value="1"/>
</dbReference>
<evidence type="ECO:0000313" key="2">
    <source>
        <dbReference type="EMBL" id="KAJ7080654.1"/>
    </source>
</evidence>
<accession>A0AAD6TZA3</accession>
<dbReference type="AlphaFoldDB" id="A0AAD6TZA3"/>
<comment type="caution">
    <text evidence="2">The sequence shown here is derived from an EMBL/GenBank/DDBJ whole genome shotgun (WGS) entry which is preliminary data.</text>
</comment>
<proteinExistence type="predicted"/>
<gene>
    <name evidence="2" type="ORF">B0H15DRAFT_856701</name>
</gene>
<keyword evidence="1" id="KW-0175">Coiled coil</keyword>
<dbReference type="Proteomes" id="UP001222325">
    <property type="component" value="Unassembled WGS sequence"/>
</dbReference>
<organism evidence="2 3">
    <name type="scientific">Mycena belliarum</name>
    <dbReference type="NCBI Taxonomy" id="1033014"/>
    <lineage>
        <taxon>Eukaryota</taxon>
        <taxon>Fungi</taxon>
        <taxon>Dikarya</taxon>
        <taxon>Basidiomycota</taxon>
        <taxon>Agaricomycotina</taxon>
        <taxon>Agaricomycetes</taxon>
        <taxon>Agaricomycetidae</taxon>
        <taxon>Agaricales</taxon>
        <taxon>Marasmiineae</taxon>
        <taxon>Mycenaceae</taxon>
        <taxon>Mycena</taxon>
    </lineage>
</organism>
<name>A0AAD6TZA3_9AGAR</name>
<evidence type="ECO:0008006" key="4">
    <source>
        <dbReference type="Google" id="ProtNLM"/>
    </source>
</evidence>
<dbReference type="EMBL" id="JARJCN010000054">
    <property type="protein sequence ID" value="KAJ7080654.1"/>
    <property type="molecule type" value="Genomic_DNA"/>
</dbReference>
<dbReference type="InterPro" id="IPR032675">
    <property type="entry name" value="LRR_dom_sf"/>
</dbReference>
<dbReference type="Gene3D" id="3.80.10.10">
    <property type="entry name" value="Ribonuclease Inhibitor"/>
    <property type="match status" value="1"/>
</dbReference>
<sequence>MARRRKESLVKESDVVEAQLKILRPKESELQRILDDMQRLKDSVSEEIQELVAKQKELHSERQPINWLPAELLIHIFITYTDADSDQHDPTEVFHRAPVVISHVSSKWRNIALETSRMWSRISAQSSVWNGRPIGVFLARSGNAPLDIVFSPPATTAPQEELRRAQSLLTHISHDIRRIRGISFHARGADAMQRLVDVLTLPTHTFTSLRNLDLSLGSLGASSIPTSTLIPTQFLGSGPSLNLTDLRLQKLPIFNIPRHFLPNLTTLELWYPPRKVNTETPNSYMLRMSQLVRFLRCTPKLEELVLSNTVPYMDVYLDFADSAQIANGLQQVQPVELAHLRSFEWTYPFGPDMHYFLSFLTVPSLERIDIGVDELPVLRANVLLLRGYADTASSQLFASHRVIELTSLRDLSLQCLQEDTIGSVLRKFAFPALEKLELSNVGTRERTSAPRLPVFPRLESMFRDPRLPLLTHLTICRFEISAELGKAEAMLGYVPALESLTLDACGGAARLLEGLQQRTVGAAVRVCPRLAALALWRCADVDITPLVGVVIARNGSSGGGSAGDQAAPSGAHGVIGAGVPRAIRPLKRLRRQGQGAGEVPETSATVFSNLVASRPARISYVRIQYCELIGEHEAMSLKALGVADVVYGTPFP</sequence>
<feature type="coiled-coil region" evidence="1">
    <location>
        <begin position="30"/>
        <end position="61"/>
    </location>
</feature>